<keyword evidence="6 9" id="KW-0418">Kinase</keyword>
<dbReference type="Gene3D" id="3.30.230.10">
    <property type="match status" value="1"/>
</dbReference>
<dbReference type="Pfam" id="PF08544">
    <property type="entry name" value="GHMP_kinases_C"/>
    <property type="match status" value="1"/>
</dbReference>
<feature type="binding site" evidence="9">
    <location>
        <begin position="95"/>
        <end position="105"/>
    </location>
    <ligand>
        <name>ATP</name>
        <dbReference type="ChEBI" id="CHEBI:30616"/>
    </ligand>
</feature>
<dbReference type="GO" id="GO:0005524">
    <property type="term" value="F:ATP binding"/>
    <property type="evidence" value="ECO:0007669"/>
    <property type="project" value="UniProtKB-UniRule"/>
</dbReference>
<dbReference type="PANTHER" id="PTHR43527:SF2">
    <property type="entry name" value="4-DIPHOSPHOCYTIDYL-2-C-METHYL-D-ERYTHRITOL KINASE, CHLOROPLASTIC"/>
    <property type="match status" value="1"/>
</dbReference>
<feature type="domain" description="GHMP kinase N-terminal" evidence="10">
    <location>
        <begin position="67"/>
        <end position="145"/>
    </location>
</feature>
<dbReference type="HAMAP" id="MF_00061">
    <property type="entry name" value="IspE"/>
    <property type="match status" value="1"/>
</dbReference>
<evidence type="ECO:0000256" key="6">
    <source>
        <dbReference type="ARBA" id="ARBA00022777"/>
    </source>
</evidence>
<dbReference type="NCBIfam" id="NF011202">
    <property type="entry name" value="PRK14608.1"/>
    <property type="match status" value="1"/>
</dbReference>
<evidence type="ECO:0000313" key="12">
    <source>
        <dbReference type="EMBL" id="MBE5039556.1"/>
    </source>
</evidence>
<proteinExistence type="inferred from homology"/>
<dbReference type="InterPro" id="IPR020568">
    <property type="entry name" value="Ribosomal_Su5_D2-typ_SF"/>
</dbReference>
<dbReference type="SUPFAM" id="SSF55060">
    <property type="entry name" value="GHMP Kinase, C-terminal domain"/>
    <property type="match status" value="1"/>
</dbReference>
<dbReference type="Gene3D" id="3.30.70.890">
    <property type="entry name" value="GHMP kinase, C-terminal domain"/>
    <property type="match status" value="1"/>
</dbReference>
<dbReference type="EC" id="2.7.1.148" evidence="2 9"/>
<dbReference type="InterPro" id="IPR013750">
    <property type="entry name" value="GHMP_kinase_C_dom"/>
</dbReference>
<evidence type="ECO:0000256" key="7">
    <source>
        <dbReference type="ARBA" id="ARBA00022840"/>
    </source>
</evidence>
<evidence type="ECO:0000259" key="10">
    <source>
        <dbReference type="Pfam" id="PF00288"/>
    </source>
</evidence>
<dbReference type="PANTHER" id="PTHR43527">
    <property type="entry name" value="4-DIPHOSPHOCYTIDYL-2-C-METHYL-D-ERYTHRITOL KINASE, CHLOROPLASTIC"/>
    <property type="match status" value="1"/>
</dbReference>
<evidence type="ECO:0000256" key="4">
    <source>
        <dbReference type="ARBA" id="ARBA00022679"/>
    </source>
</evidence>
<keyword evidence="4 9" id="KW-0808">Transferase</keyword>
<dbReference type="GO" id="GO:0050515">
    <property type="term" value="F:4-(cytidine 5'-diphospho)-2-C-methyl-D-erythritol kinase activity"/>
    <property type="evidence" value="ECO:0007669"/>
    <property type="project" value="UniProtKB-UniRule"/>
</dbReference>
<organism evidence="12 13">
    <name type="scientific">Ructibacterium gallinarum</name>
    <dbReference type="NCBI Taxonomy" id="2779355"/>
    <lineage>
        <taxon>Bacteria</taxon>
        <taxon>Bacillati</taxon>
        <taxon>Bacillota</taxon>
        <taxon>Clostridia</taxon>
        <taxon>Eubacteriales</taxon>
        <taxon>Oscillospiraceae</taxon>
        <taxon>Ructibacterium</taxon>
    </lineage>
</organism>
<dbReference type="Pfam" id="PF00288">
    <property type="entry name" value="GHMP_kinases_N"/>
    <property type="match status" value="1"/>
</dbReference>
<dbReference type="EMBL" id="JADCKB010000005">
    <property type="protein sequence ID" value="MBE5039556.1"/>
    <property type="molecule type" value="Genomic_DNA"/>
</dbReference>
<comment type="caution">
    <text evidence="12">The sequence shown here is derived from an EMBL/GenBank/DDBJ whole genome shotgun (WGS) entry which is preliminary data.</text>
</comment>
<comment type="similarity">
    <text evidence="1 9">Belongs to the GHMP kinase family. IspE subfamily.</text>
</comment>
<evidence type="ECO:0000256" key="3">
    <source>
        <dbReference type="ARBA" id="ARBA00017473"/>
    </source>
</evidence>
<name>A0A9D5LXB1_9FIRM</name>
<accession>A0A9D5LXB1</accession>
<evidence type="ECO:0000256" key="9">
    <source>
        <dbReference type="HAMAP-Rule" id="MF_00061"/>
    </source>
</evidence>
<dbReference type="InterPro" id="IPR006204">
    <property type="entry name" value="GHMP_kinase_N_dom"/>
</dbReference>
<dbReference type="PIRSF" id="PIRSF010376">
    <property type="entry name" value="IspE"/>
    <property type="match status" value="1"/>
</dbReference>
<evidence type="ECO:0000256" key="2">
    <source>
        <dbReference type="ARBA" id="ARBA00012052"/>
    </source>
</evidence>
<sequence>MNKLTLECRAKINLAIDVIGKRADGYHDVEMILQEVPLADRLTLQLRGDQDIRLTSNLSSLPLGEENLAYQAAQIFFRRLGQPSGVDIHIEKRIPMGAGMGGGSADAAGTLKGLNAIFGQPFETDKLMELGADLGADVPFCIMGGCALAQGIGEILTPLPMPPAMKCVIAKPEPSVSTKWVYEHLDYTKKPENLSVSCVAEGIRNGDLSAICQNAANILETVTIPAYPVVGWLKQALSEAGAVLSLMSGSGSAVFGLFRSTEEAEKGAALARQYTNDIFII</sequence>
<evidence type="ECO:0000259" key="11">
    <source>
        <dbReference type="Pfam" id="PF08544"/>
    </source>
</evidence>
<keyword evidence="7 9" id="KW-0067">ATP-binding</keyword>
<dbReference type="Proteomes" id="UP000806542">
    <property type="component" value="Unassembled WGS sequence"/>
</dbReference>
<evidence type="ECO:0000313" key="13">
    <source>
        <dbReference type="Proteomes" id="UP000806542"/>
    </source>
</evidence>
<evidence type="ECO:0000256" key="8">
    <source>
        <dbReference type="ARBA" id="ARBA00032554"/>
    </source>
</evidence>
<dbReference type="InterPro" id="IPR014721">
    <property type="entry name" value="Ribsml_uS5_D2-typ_fold_subgr"/>
</dbReference>
<dbReference type="RefSeq" id="WP_226392116.1">
    <property type="nucleotide sequence ID" value="NZ_JADCKB010000005.1"/>
</dbReference>
<dbReference type="AlphaFoldDB" id="A0A9D5LXB1"/>
<comment type="catalytic activity">
    <reaction evidence="9">
        <text>4-CDP-2-C-methyl-D-erythritol + ATP = 4-CDP-2-C-methyl-D-erythritol 2-phosphate + ADP + H(+)</text>
        <dbReference type="Rhea" id="RHEA:18437"/>
        <dbReference type="ChEBI" id="CHEBI:15378"/>
        <dbReference type="ChEBI" id="CHEBI:30616"/>
        <dbReference type="ChEBI" id="CHEBI:57823"/>
        <dbReference type="ChEBI" id="CHEBI:57919"/>
        <dbReference type="ChEBI" id="CHEBI:456216"/>
        <dbReference type="EC" id="2.7.1.148"/>
    </reaction>
</comment>
<reference evidence="12" key="1">
    <citation type="submission" date="2020-10" db="EMBL/GenBank/DDBJ databases">
        <title>ChiBAC.</title>
        <authorList>
            <person name="Zenner C."/>
            <person name="Hitch T.C.A."/>
            <person name="Clavel T."/>
        </authorList>
    </citation>
    <scope>NUCLEOTIDE SEQUENCE</scope>
    <source>
        <strain evidence="12">DSM 107454</strain>
    </source>
</reference>
<dbReference type="InterPro" id="IPR036554">
    <property type="entry name" value="GHMP_kinase_C_sf"/>
</dbReference>
<dbReference type="GO" id="GO:0019288">
    <property type="term" value="P:isopentenyl diphosphate biosynthetic process, methylerythritol 4-phosphate pathway"/>
    <property type="evidence" value="ECO:0007669"/>
    <property type="project" value="UniProtKB-UniRule"/>
</dbReference>
<keyword evidence="13" id="KW-1185">Reference proteome</keyword>
<protein>
    <recommendedName>
        <fullName evidence="3 9">4-diphosphocytidyl-2-C-methyl-D-erythritol kinase</fullName>
        <shortName evidence="9">CMK</shortName>
        <ecNumber evidence="2 9">2.7.1.148</ecNumber>
    </recommendedName>
    <alternativeName>
        <fullName evidence="8 9">4-(cytidine-5'-diphospho)-2-C-methyl-D-erythritol kinase</fullName>
    </alternativeName>
</protein>
<keyword evidence="9" id="KW-0414">Isoprene biosynthesis</keyword>
<comment type="pathway">
    <text evidence="9">Isoprenoid biosynthesis; isopentenyl diphosphate biosynthesis via DXP pathway; isopentenyl diphosphate from 1-deoxy-D-xylulose 5-phosphate: step 3/6.</text>
</comment>
<feature type="active site" evidence="9">
    <location>
        <position position="137"/>
    </location>
</feature>
<gene>
    <name evidence="9" type="primary">ispE</name>
    <name evidence="12" type="ORF">INF28_03640</name>
</gene>
<evidence type="ECO:0000256" key="5">
    <source>
        <dbReference type="ARBA" id="ARBA00022741"/>
    </source>
</evidence>
<evidence type="ECO:0000256" key="1">
    <source>
        <dbReference type="ARBA" id="ARBA00009684"/>
    </source>
</evidence>
<feature type="domain" description="GHMP kinase C-terminal" evidence="11">
    <location>
        <begin position="200"/>
        <end position="267"/>
    </location>
</feature>
<dbReference type="SUPFAM" id="SSF54211">
    <property type="entry name" value="Ribosomal protein S5 domain 2-like"/>
    <property type="match status" value="1"/>
</dbReference>
<dbReference type="GO" id="GO:0016114">
    <property type="term" value="P:terpenoid biosynthetic process"/>
    <property type="evidence" value="ECO:0007669"/>
    <property type="project" value="UniProtKB-UniRule"/>
</dbReference>
<feature type="active site" evidence="9">
    <location>
        <position position="11"/>
    </location>
</feature>
<comment type="function">
    <text evidence="9">Catalyzes the phosphorylation of the position 2 hydroxy group of 4-diphosphocytidyl-2C-methyl-D-erythritol.</text>
</comment>
<dbReference type="NCBIfam" id="TIGR00154">
    <property type="entry name" value="ispE"/>
    <property type="match status" value="1"/>
</dbReference>
<keyword evidence="5 9" id="KW-0547">Nucleotide-binding</keyword>
<dbReference type="InterPro" id="IPR004424">
    <property type="entry name" value="IspE"/>
</dbReference>